<accession>E1Z404</accession>
<proteinExistence type="inferred from homology"/>
<reference evidence="5 6" key="1">
    <citation type="journal article" date="2010" name="Plant Cell">
        <title>The Chlorella variabilis NC64A genome reveals adaptation to photosymbiosis, coevolution with viruses, and cryptic sex.</title>
        <authorList>
            <person name="Blanc G."/>
            <person name="Duncan G."/>
            <person name="Agarkova I."/>
            <person name="Borodovsky M."/>
            <person name="Gurnon J."/>
            <person name="Kuo A."/>
            <person name="Lindquist E."/>
            <person name="Lucas S."/>
            <person name="Pangilinan J."/>
            <person name="Polle J."/>
            <person name="Salamov A."/>
            <person name="Terry A."/>
            <person name="Yamada T."/>
            <person name="Dunigan D.D."/>
            <person name="Grigoriev I.V."/>
            <person name="Claverie J.M."/>
            <person name="Van Etten J.L."/>
        </authorList>
    </citation>
    <scope>NUCLEOTIDE SEQUENCE [LARGE SCALE GENOMIC DNA]</scope>
    <source>
        <strain evidence="5 6">NC64A</strain>
    </source>
</reference>
<dbReference type="FunFam" id="3.20.20.100:FF:000015">
    <property type="entry name" value="Oxidoreductase, aldo/keto reductase family"/>
    <property type="match status" value="1"/>
</dbReference>
<evidence type="ECO:0000256" key="3">
    <source>
        <dbReference type="SAM" id="MobiDB-lite"/>
    </source>
</evidence>
<dbReference type="STRING" id="554065.E1Z404"/>
<keyword evidence="2" id="KW-0560">Oxidoreductase</keyword>
<dbReference type="PRINTS" id="PR00069">
    <property type="entry name" value="ALDKETRDTASE"/>
</dbReference>
<dbReference type="eggNOG" id="KOG1577">
    <property type="taxonomic scope" value="Eukaryota"/>
</dbReference>
<evidence type="ECO:0000256" key="1">
    <source>
        <dbReference type="ARBA" id="ARBA00007905"/>
    </source>
</evidence>
<gene>
    <name evidence="5" type="ORF">CHLNCDRAFT_19238</name>
</gene>
<name>E1Z404_CHLVA</name>
<dbReference type="PROSITE" id="PS00062">
    <property type="entry name" value="ALDOKETO_REDUCTASE_2"/>
    <property type="match status" value="1"/>
</dbReference>
<sequence>MSAVRLSTGELASPAPQHLQGGSGVPLEPLSRTPFQPRAFTVLGGSVLAVPQQAYIPQPHPRRLAIKRPAGHMLPTVGLGVYKSASGGECYASVLSALRLGYRHIDTAQICEQEAAADVAVADSGVPRGEIFLTTKMWLSNWGYDKAAAGVRQSLAELGTLYVDLFLLHAPGDPGLRAETWRALEDAQKEGLIRSIGVSNFGIPHLKKLAQSAAVQPAVNQIEVHPWLQRRELVAHCKAEGIVVEAYSPLAKAQKLADPAVGAIARRLGVSPAQVLIRWSLQKGLVPLPKSNNPDRQRSNLDVLRFELSAADMAALEGLEEGLITGWDPISDAPV</sequence>
<feature type="region of interest" description="Disordered" evidence="3">
    <location>
        <begin position="1"/>
        <end position="30"/>
    </location>
</feature>
<dbReference type="InterPro" id="IPR018170">
    <property type="entry name" value="Aldo/ket_reductase_CS"/>
</dbReference>
<dbReference type="GeneID" id="17358768"/>
<dbReference type="Proteomes" id="UP000008141">
    <property type="component" value="Unassembled WGS sequence"/>
</dbReference>
<dbReference type="Gene3D" id="3.20.20.100">
    <property type="entry name" value="NADP-dependent oxidoreductase domain"/>
    <property type="match status" value="1"/>
</dbReference>
<dbReference type="InterPro" id="IPR023210">
    <property type="entry name" value="NADP_OxRdtase_dom"/>
</dbReference>
<dbReference type="RefSeq" id="XP_005851071.1">
    <property type="nucleotide sequence ID" value="XM_005851009.1"/>
</dbReference>
<dbReference type="PROSITE" id="PS00063">
    <property type="entry name" value="ALDOKETO_REDUCTASE_3"/>
    <property type="match status" value="1"/>
</dbReference>
<dbReference type="EMBL" id="GL433836">
    <property type="protein sequence ID" value="EFN58969.1"/>
    <property type="molecule type" value="Genomic_DNA"/>
</dbReference>
<evidence type="ECO:0000313" key="5">
    <source>
        <dbReference type="EMBL" id="EFN58969.1"/>
    </source>
</evidence>
<feature type="domain" description="NADP-dependent oxidoreductase" evidence="4">
    <location>
        <begin position="90"/>
        <end position="320"/>
    </location>
</feature>
<dbReference type="OMA" id="RIWKFEK"/>
<dbReference type="PANTHER" id="PTHR43827:SF13">
    <property type="entry name" value="ALDO_KETO REDUCTASE FAMILY PROTEIN"/>
    <property type="match status" value="1"/>
</dbReference>
<dbReference type="GO" id="GO:0016491">
    <property type="term" value="F:oxidoreductase activity"/>
    <property type="evidence" value="ECO:0007669"/>
    <property type="project" value="UniProtKB-KW"/>
</dbReference>
<comment type="similarity">
    <text evidence="1">Belongs to the aldo/keto reductase family.</text>
</comment>
<dbReference type="Pfam" id="PF00248">
    <property type="entry name" value="Aldo_ket_red"/>
    <property type="match status" value="1"/>
</dbReference>
<dbReference type="SUPFAM" id="SSF51430">
    <property type="entry name" value="NAD(P)-linked oxidoreductase"/>
    <property type="match status" value="1"/>
</dbReference>
<evidence type="ECO:0000313" key="6">
    <source>
        <dbReference type="Proteomes" id="UP000008141"/>
    </source>
</evidence>
<dbReference type="InterPro" id="IPR036812">
    <property type="entry name" value="NAD(P)_OxRdtase_dom_sf"/>
</dbReference>
<dbReference type="CDD" id="cd19071">
    <property type="entry name" value="AKR_AKR1-5-like"/>
    <property type="match status" value="1"/>
</dbReference>
<dbReference type="KEGG" id="cvr:CHLNCDRAFT_19238"/>
<dbReference type="InParanoid" id="E1Z404"/>
<dbReference type="InterPro" id="IPR020471">
    <property type="entry name" value="AKR"/>
</dbReference>
<evidence type="ECO:0000256" key="2">
    <source>
        <dbReference type="ARBA" id="ARBA00023002"/>
    </source>
</evidence>
<organism evidence="6">
    <name type="scientific">Chlorella variabilis</name>
    <name type="common">Green alga</name>
    <dbReference type="NCBI Taxonomy" id="554065"/>
    <lineage>
        <taxon>Eukaryota</taxon>
        <taxon>Viridiplantae</taxon>
        <taxon>Chlorophyta</taxon>
        <taxon>core chlorophytes</taxon>
        <taxon>Trebouxiophyceae</taxon>
        <taxon>Chlorellales</taxon>
        <taxon>Chlorellaceae</taxon>
        <taxon>Chlorella clade</taxon>
        <taxon>Chlorella</taxon>
    </lineage>
</organism>
<dbReference type="PANTHER" id="PTHR43827">
    <property type="entry name" value="2,5-DIKETO-D-GLUCONIC ACID REDUCTASE"/>
    <property type="match status" value="1"/>
</dbReference>
<protein>
    <recommendedName>
        <fullName evidence="4">NADP-dependent oxidoreductase domain-containing protein</fullName>
    </recommendedName>
</protein>
<keyword evidence="6" id="KW-1185">Reference proteome</keyword>
<evidence type="ECO:0000259" key="4">
    <source>
        <dbReference type="Pfam" id="PF00248"/>
    </source>
</evidence>
<dbReference type="OrthoDB" id="416253at2759"/>
<dbReference type="AlphaFoldDB" id="E1Z404"/>